<proteinExistence type="predicted"/>
<dbReference type="Proteomes" id="UP001362999">
    <property type="component" value="Unassembled WGS sequence"/>
</dbReference>
<sequence>MLDGYLAPTEQQRLGYINWLHVYAKDRCKIPVRMAELVDIYAHCRAFNVYGTLVRYETDTLYDVFEPTYIRPALLLDENLGHLIFGNTVWSELGGQISNETDALTLYFREQGLLNQPTFLRPAHYSSLFLSDEEFSSHSLPHRKIHTYRNDKQLWSITEFLSIHEGVDVIADSADPIPITGDERKRMLFSYIVKNTKKVAIGPLEYCGNSSPAVPCYGDPTLSEHYAERDLKTRLMPASVKGQRRPELSEAATDKLQSQLAQVAASRKRVRVEDKENTDGVVPGKVKKRRLSADQRLALSIQN</sequence>
<evidence type="ECO:0000313" key="1">
    <source>
        <dbReference type="EMBL" id="KAK7034299.1"/>
    </source>
</evidence>
<organism evidence="1 2">
    <name type="scientific">Favolaschia claudopus</name>
    <dbReference type="NCBI Taxonomy" id="2862362"/>
    <lineage>
        <taxon>Eukaryota</taxon>
        <taxon>Fungi</taxon>
        <taxon>Dikarya</taxon>
        <taxon>Basidiomycota</taxon>
        <taxon>Agaricomycotina</taxon>
        <taxon>Agaricomycetes</taxon>
        <taxon>Agaricomycetidae</taxon>
        <taxon>Agaricales</taxon>
        <taxon>Marasmiineae</taxon>
        <taxon>Mycenaceae</taxon>
        <taxon>Favolaschia</taxon>
    </lineage>
</organism>
<reference evidence="1 2" key="1">
    <citation type="journal article" date="2024" name="J Genomics">
        <title>Draft genome sequencing and assembly of Favolaschia claudopus CIRM-BRFM 2984 isolated from oak limbs.</title>
        <authorList>
            <person name="Navarro D."/>
            <person name="Drula E."/>
            <person name="Chaduli D."/>
            <person name="Cazenave R."/>
            <person name="Ahrendt S."/>
            <person name="Wang J."/>
            <person name="Lipzen A."/>
            <person name="Daum C."/>
            <person name="Barry K."/>
            <person name="Grigoriev I.V."/>
            <person name="Favel A."/>
            <person name="Rosso M.N."/>
            <person name="Martin F."/>
        </authorList>
    </citation>
    <scope>NUCLEOTIDE SEQUENCE [LARGE SCALE GENOMIC DNA]</scope>
    <source>
        <strain evidence="1 2">CIRM-BRFM 2984</strain>
    </source>
</reference>
<evidence type="ECO:0000313" key="2">
    <source>
        <dbReference type="Proteomes" id="UP001362999"/>
    </source>
</evidence>
<comment type="caution">
    <text evidence="1">The sequence shown here is derived from an EMBL/GenBank/DDBJ whole genome shotgun (WGS) entry which is preliminary data.</text>
</comment>
<name>A0AAW0C6W9_9AGAR</name>
<dbReference type="EMBL" id="JAWWNJ010000021">
    <property type="protein sequence ID" value="KAK7034299.1"/>
    <property type="molecule type" value="Genomic_DNA"/>
</dbReference>
<accession>A0AAW0C6W9</accession>
<gene>
    <name evidence="1" type="ORF">R3P38DRAFT_2913719</name>
</gene>
<keyword evidence="2" id="KW-1185">Reference proteome</keyword>
<dbReference type="AlphaFoldDB" id="A0AAW0C6W9"/>
<protein>
    <submittedName>
        <fullName evidence="1">Uncharacterized protein</fullName>
    </submittedName>
</protein>